<dbReference type="PROSITE" id="PS51186">
    <property type="entry name" value="GNAT"/>
    <property type="match status" value="1"/>
</dbReference>
<keyword evidence="1 3" id="KW-0808">Transferase</keyword>
<dbReference type="Proteomes" id="UP000245429">
    <property type="component" value="Chromosome"/>
</dbReference>
<dbReference type="CDD" id="cd04301">
    <property type="entry name" value="NAT_SF"/>
    <property type="match status" value="1"/>
</dbReference>
<dbReference type="Gene3D" id="3.40.630.30">
    <property type="match status" value="1"/>
</dbReference>
<accession>A0A2U8QWG0</accession>
<dbReference type="PANTHER" id="PTHR13947">
    <property type="entry name" value="GNAT FAMILY N-ACETYLTRANSFERASE"/>
    <property type="match status" value="1"/>
</dbReference>
<dbReference type="SUPFAM" id="SSF55729">
    <property type="entry name" value="Acyl-CoA N-acyltransferases (Nat)"/>
    <property type="match status" value="1"/>
</dbReference>
<dbReference type="Pfam" id="PF00583">
    <property type="entry name" value="Acetyltransf_1"/>
    <property type="match status" value="1"/>
</dbReference>
<evidence type="ECO:0000313" key="4">
    <source>
        <dbReference type="Proteomes" id="UP000245429"/>
    </source>
</evidence>
<evidence type="ECO:0000256" key="1">
    <source>
        <dbReference type="ARBA" id="ARBA00022679"/>
    </source>
</evidence>
<evidence type="ECO:0000259" key="2">
    <source>
        <dbReference type="PROSITE" id="PS51186"/>
    </source>
</evidence>
<keyword evidence="4" id="KW-1185">Reference proteome</keyword>
<dbReference type="InterPro" id="IPR016181">
    <property type="entry name" value="Acyl_CoA_acyltransferase"/>
</dbReference>
<protein>
    <submittedName>
        <fullName evidence="3">GNAT family N-acetyltransferase</fullName>
    </submittedName>
</protein>
<evidence type="ECO:0000313" key="3">
    <source>
        <dbReference type="EMBL" id="AWM14498.1"/>
    </source>
</evidence>
<dbReference type="InterPro" id="IPR000182">
    <property type="entry name" value="GNAT_dom"/>
</dbReference>
<feature type="domain" description="N-acetyltransferase" evidence="2">
    <location>
        <begin position="2"/>
        <end position="151"/>
    </location>
</feature>
<dbReference type="RefSeq" id="WP_109569857.1">
    <property type="nucleotide sequence ID" value="NZ_CP029463.1"/>
</dbReference>
<dbReference type="InterPro" id="IPR050769">
    <property type="entry name" value="NAT_camello-type"/>
</dbReference>
<gene>
    <name evidence="3" type="ORF">DI487_11950</name>
</gene>
<dbReference type="OrthoDB" id="1431064at2"/>
<dbReference type="AlphaFoldDB" id="A0A2U8QWG0"/>
<dbReference type="PANTHER" id="PTHR13947:SF37">
    <property type="entry name" value="LD18367P"/>
    <property type="match status" value="1"/>
</dbReference>
<name>A0A2U8QWG0_9FLAO</name>
<dbReference type="GO" id="GO:0008080">
    <property type="term" value="F:N-acetyltransferase activity"/>
    <property type="evidence" value="ECO:0007669"/>
    <property type="project" value="InterPro"/>
</dbReference>
<proteinExistence type="predicted"/>
<dbReference type="EMBL" id="CP029463">
    <property type="protein sequence ID" value="AWM14498.1"/>
    <property type="molecule type" value="Genomic_DNA"/>
</dbReference>
<sequence length="151" mass="17601">MIEIKSFQPEYREAFKQLNLHWIEKYFKVEDPDIKALTHPEEYILEKGGEIFTALYKKEPVGVVAIIKVDDTTYELAKMAVAENHQGKSISNYLIQACIAYAKDHKARKIILYTNSSLKPAIHLYKKFGFTEHPIENNQYDRADIYMTLDL</sequence>
<dbReference type="KEGG" id="fse:DI487_11950"/>
<organism evidence="3 4">
    <name type="scientific">Flavobacterium sediminis</name>
    <dbReference type="NCBI Taxonomy" id="2201181"/>
    <lineage>
        <taxon>Bacteria</taxon>
        <taxon>Pseudomonadati</taxon>
        <taxon>Bacteroidota</taxon>
        <taxon>Flavobacteriia</taxon>
        <taxon>Flavobacteriales</taxon>
        <taxon>Flavobacteriaceae</taxon>
        <taxon>Flavobacterium</taxon>
    </lineage>
</organism>
<reference evidence="3 4" key="1">
    <citation type="submission" date="2018-05" db="EMBL/GenBank/DDBJ databases">
        <title>Flavobacterium sp. MEBiC07310.</title>
        <authorList>
            <person name="Baek K."/>
        </authorList>
    </citation>
    <scope>NUCLEOTIDE SEQUENCE [LARGE SCALE GENOMIC DNA]</scope>
    <source>
        <strain evidence="3 4">MEBiC07310</strain>
    </source>
</reference>